<reference evidence="1 2" key="1">
    <citation type="submission" date="2014-04" db="EMBL/GenBank/DDBJ databases">
        <authorList>
            <consortium name="DOE Joint Genome Institute"/>
            <person name="Kuo A."/>
            <person name="Kohler A."/>
            <person name="Costa M.D."/>
            <person name="Nagy L.G."/>
            <person name="Floudas D."/>
            <person name="Copeland A."/>
            <person name="Barry K.W."/>
            <person name="Cichocki N."/>
            <person name="Veneault-Fourrey C."/>
            <person name="LaButti K."/>
            <person name="Lindquist E.A."/>
            <person name="Lipzen A."/>
            <person name="Lundell T."/>
            <person name="Morin E."/>
            <person name="Murat C."/>
            <person name="Sun H."/>
            <person name="Tunlid A."/>
            <person name="Henrissat B."/>
            <person name="Grigoriev I.V."/>
            <person name="Hibbett D.S."/>
            <person name="Martin F."/>
            <person name="Nordberg H.P."/>
            <person name="Cantor M.N."/>
            <person name="Hua S.X."/>
        </authorList>
    </citation>
    <scope>NUCLEOTIDE SEQUENCE [LARGE SCALE GENOMIC DNA]</scope>
    <source>
        <strain evidence="1 2">Marx 270</strain>
    </source>
</reference>
<sequence length="70" mass="8035">MLDIWDGSVLRQFRGPDNNLYFGSENPRSEVRLAFSLFVDWFNPFGNKQGGKHTSFGAIYMVCLNLPIHL</sequence>
<dbReference type="AlphaFoldDB" id="A0A0C3PSQ9"/>
<dbReference type="EMBL" id="KN831948">
    <property type="protein sequence ID" value="KIO12206.1"/>
    <property type="molecule type" value="Genomic_DNA"/>
</dbReference>
<evidence type="ECO:0000313" key="1">
    <source>
        <dbReference type="EMBL" id="KIO12206.1"/>
    </source>
</evidence>
<organism evidence="1 2">
    <name type="scientific">Pisolithus tinctorius Marx 270</name>
    <dbReference type="NCBI Taxonomy" id="870435"/>
    <lineage>
        <taxon>Eukaryota</taxon>
        <taxon>Fungi</taxon>
        <taxon>Dikarya</taxon>
        <taxon>Basidiomycota</taxon>
        <taxon>Agaricomycotina</taxon>
        <taxon>Agaricomycetes</taxon>
        <taxon>Agaricomycetidae</taxon>
        <taxon>Boletales</taxon>
        <taxon>Sclerodermatineae</taxon>
        <taxon>Pisolithaceae</taxon>
        <taxon>Pisolithus</taxon>
    </lineage>
</organism>
<dbReference type="HOGENOM" id="CLU_179723_0_0_1"/>
<gene>
    <name evidence="1" type="ORF">M404DRAFT_126013</name>
</gene>
<proteinExistence type="predicted"/>
<keyword evidence="2" id="KW-1185">Reference proteome</keyword>
<protein>
    <submittedName>
        <fullName evidence="1">Uncharacterized protein</fullName>
    </submittedName>
</protein>
<dbReference type="OrthoDB" id="3253623at2759"/>
<reference evidence="2" key="2">
    <citation type="submission" date="2015-01" db="EMBL/GenBank/DDBJ databases">
        <title>Evolutionary Origins and Diversification of the Mycorrhizal Mutualists.</title>
        <authorList>
            <consortium name="DOE Joint Genome Institute"/>
            <consortium name="Mycorrhizal Genomics Consortium"/>
            <person name="Kohler A."/>
            <person name="Kuo A."/>
            <person name="Nagy L.G."/>
            <person name="Floudas D."/>
            <person name="Copeland A."/>
            <person name="Barry K.W."/>
            <person name="Cichocki N."/>
            <person name="Veneault-Fourrey C."/>
            <person name="LaButti K."/>
            <person name="Lindquist E.A."/>
            <person name="Lipzen A."/>
            <person name="Lundell T."/>
            <person name="Morin E."/>
            <person name="Murat C."/>
            <person name="Riley R."/>
            <person name="Ohm R."/>
            <person name="Sun H."/>
            <person name="Tunlid A."/>
            <person name="Henrissat B."/>
            <person name="Grigoriev I.V."/>
            <person name="Hibbett D.S."/>
            <person name="Martin F."/>
        </authorList>
    </citation>
    <scope>NUCLEOTIDE SEQUENCE [LARGE SCALE GENOMIC DNA]</scope>
    <source>
        <strain evidence="2">Marx 270</strain>
    </source>
</reference>
<evidence type="ECO:0000313" key="2">
    <source>
        <dbReference type="Proteomes" id="UP000054217"/>
    </source>
</evidence>
<accession>A0A0C3PSQ9</accession>
<feature type="non-terminal residue" evidence="1">
    <location>
        <position position="70"/>
    </location>
</feature>
<dbReference type="Proteomes" id="UP000054217">
    <property type="component" value="Unassembled WGS sequence"/>
</dbReference>
<dbReference type="InParanoid" id="A0A0C3PSQ9"/>
<name>A0A0C3PSQ9_PISTI</name>